<dbReference type="EMBL" id="JBHSKD010000004">
    <property type="protein sequence ID" value="MFC5175861.1"/>
    <property type="molecule type" value="Genomic_DNA"/>
</dbReference>
<evidence type="ECO:0000313" key="2">
    <source>
        <dbReference type="EMBL" id="MFC5175861.1"/>
    </source>
</evidence>
<keyword evidence="1" id="KW-1133">Transmembrane helix</keyword>
<name>A0ABW0BF06_9ACTN</name>
<proteinExistence type="predicted"/>
<organism evidence="2 3">
    <name type="scientific">Nocardioides taihuensis</name>
    <dbReference type="NCBI Taxonomy" id="1835606"/>
    <lineage>
        <taxon>Bacteria</taxon>
        <taxon>Bacillati</taxon>
        <taxon>Actinomycetota</taxon>
        <taxon>Actinomycetes</taxon>
        <taxon>Propionibacteriales</taxon>
        <taxon>Nocardioidaceae</taxon>
        <taxon>Nocardioides</taxon>
    </lineage>
</organism>
<comment type="caution">
    <text evidence="2">The sequence shown here is derived from an EMBL/GenBank/DDBJ whole genome shotgun (WGS) entry which is preliminary data.</text>
</comment>
<accession>A0ABW0BF06</accession>
<dbReference type="RefSeq" id="WP_378587303.1">
    <property type="nucleotide sequence ID" value="NZ_JBHSKD010000004.1"/>
</dbReference>
<evidence type="ECO:0008006" key="4">
    <source>
        <dbReference type="Google" id="ProtNLM"/>
    </source>
</evidence>
<evidence type="ECO:0000313" key="3">
    <source>
        <dbReference type="Proteomes" id="UP001596087"/>
    </source>
</evidence>
<dbReference type="Proteomes" id="UP001596087">
    <property type="component" value="Unassembled WGS sequence"/>
</dbReference>
<keyword evidence="3" id="KW-1185">Reference proteome</keyword>
<dbReference type="SUPFAM" id="SSF82171">
    <property type="entry name" value="DPP6 N-terminal domain-like"/>
    <property type="match status" value="1"/>
</dbReference>
<protein>
    <recommendedName>
        <fullName evidence="4">WD40 repeat domain-containing protein</fullName>
    </recommendedName>
</protein>
<sequence>MTITDISEALHQVGAATQAPAIDRVAFERELRSQRRRRTTGRVAVAGLAAAAVAAVGFLAVPQVREGVQGAVDPAAPGPSPSVALDGQLDKPAVFVADGRLVAVDPTGVTHELDGRVEELLGATNEDIWAIDGNSHLVRWHASTSGEGPGGWRFERSDDLPHDGPVQSAALSADGRWVGWVDLDEKVTVVDLEAGDQRTWGTDELTGTRYLTDVAQGTGFPLVAEEHGLTLGATDRDIRFDPPADGDGWLSTATSARVAVAGWTDSVVYEIGPGEKTELRSFEGTATLSPDGKYLTVLDLNAEPPVFSIWSPAEGLENVDVLGTPQAAGWADDDTALVATLANGSTRVYACEVSDGTCVDLTPPQSSFGQVTFDG</sequence>
<evidence type="ECO:0000256" key="1">
    <source>
        <dbReference type="SAM" id="Phobius"/>
    </source>
</evidence>
<keyword evidence="1" id="KW-0812">Transmembrane</keyword>
<gene>
    <name evidence="2" type="ORF">ACFPGP_04200</name>
</gene>
<feature type="transmembrane region" description="Helical" evidence="1">
    <location>
        <begin position="43"/>
        <end position="61"/>
    </location>
</feature>
<keyword evidence="1" id="KW-0472">Membrane</keyword>
<reference evidence="3" key="1">
    <citation type="journal article" date="2019" name="Int. J. Syst. Evol. Microbiol.">
        <title>The Global Catalogue of Microorganisms (GCM) 10K type strain sequencing project: providing services to taxonomists for standard genome sequencing and annotation.</title>
        <authorList>
            <consortium name="The Broad Institute Genomics Platform"/>
            <consortium name="The Broad Institute Genome Sequencing Center for Infectious Disease"/>
            <person name="Wu L."/>
            <person name="Ma J."/>
        </authorList>
    </citation>
    <scope>NUCLEOTIDE SEQUENCE [LARGE SCALE GENOMIC DNA]</scope>
    <source>
        <strain evidence="3">DFY41</strain>
    </source>
</reference>